<evidence type="ECO:0000256" key="1">
    <source>
        <dbReference type="ARBA" id="ARBA00008987"/>
    </source>
</evidence>
<feature type="domain" description="Thioredoxin" evidence="2">
    <location>
        <begin position="9"/>
        <end position="115"/>
    </location>
</feature>
<evidence type="ECO:0000313" key="3">
    <source>
        <dbReference type="EMBL" id="JAG07439.1"/>
    </source>
</evidence>
<dbReference type="EMBL" id="GBHO01036165">
    <property type="protein sequence ID" value="JAG07439.1"/>
    <property type="molecule type" value="Transcribed_RNA"/>
</dbReference>
<sequence length="115" mass="13730">MPLKEYQVSSYGELCNLLEKTQGEGEELFLFFSCTLDKHGDPTTKTCFEAEDVLMEYTEYIRTSKRQLHLFYYRVMLEEYFKPDCEVKKDRDLRITTVPTLLKWKSYQRLSGLQC</sequence>
<proteinExistence type="inferred from homology"/>
<evidence type="ECO:0000259" key="2">
    <source>
        <dbReference type="Pfam" id="PF06110"/>
    </source>
</evidence>
<dbReference type="PANTHER" id="PTHR12452">
    <property type="entry name" value="42-9-9 PROTEIN-RELATED"/>
    <property type="match status" value="1"/>
</dbReference>
<dbReference type="Pfam" id="PF06110">
    <property type="entry name" value="TXD17-like_Trx"/>
    <property type="match status" value="1"/>
</dbReference>
<dbReference type="PANTHER" id="PTHR12452:SF0">
    <property type="entry name" value="THIOREDOXIN DOMAIN-CONTAINING PROTEIN 17"/>
    <property type="match status" value="1"/>
</dbReference>
<accession>A0A0A9WI10</accession>
<protein>
    <submittedName>
        <fullName evidence="3">Thioredoxin domain-containing protein 17</fullName>
    </submittedName>
</protein>
<dbReference type="GO" id="GO:0005829">
    <property type="term" value="C:cytosol"/>
    <property type="evidence" value="ECO:0007669"/>
    <property type="project" value="TreeGrafter"/>
</dbReference>
<reference evidence="3" key="2">
    <citation type="submission" date="2014-07" db="EMBL/GenBank/DDBJ databases">
        <authorList>
            <person name="Hull J."/>
        </authorList>
    </citation>
    <scope>NUCLEOTIDE SEQUENCE</scope>
</reference>
<dbReference type="Gene3D" id="3.40.30.10">
    <property type="entry name" value="Glutaredoxin"/>
    <property type="match status" value="1"/>
</dbReference>
<dbReference type="InterPro" id="IPR045108">
    <property type="entry name" value="TXNDC17-like"/>
</dbReference>
<dbReference type="AlphaFoldDB" id="A0A0A9WI10"/>
<reference evidence="4" key="3">
    <citation type="submission" date="2014-09" db="EMBL/GenBank/DDBJ databases">
        <authorList>
            <person name="Magalhaes I.L.F."/>
            <person name="Oliveira U."/>
            <person name="Santos F.R."/>
            <person name="Vidigal T.H.D.A."/>
            <person name="Brescovit A.D."/>
            <person name="Santos A.J."/>
        </authorList>
    </citation>
    <scope>NUCLEOTIDE SEQUENCE</scope>
</reference>
<comment type="similarity">
    <text evidence="1">Belongs to the thioredoxin family.</text>
</comment>
<organism evidence="3">
    <name type="scientific">Lygus hesperus</name>
    <name type="common">Western plant bug</name>
    <dbReference type="NCBI Taxonomy" id="30085"/>
    <lineage>
        <taxon>Eukaryota</taxon>
        <taxon>Metazoa</taxon>
        <taxon>Ecdysozoa</taxon>
        <taxon>Arthropoda</taxon>
        <taxon>Hexapoda</taxon>
        <taxon>Insecta</taxon>
        <taxon>Pterygota</taxon>
        <taxon>Neoptera</taxon>
        <taxon>Paraneoptera</taxon>
        <taxon>Hemiptera</taxon>
        <taxon>Heteroptera</taxon>
        <taxon>Panheteroptera</taxon>
        <taxon>Cimicomorpha</taxon>
        <taxon>Miridae</taxon>
        <taxon>Mirini</taxon>
        <taxon>Lygus</taxon>
    </lineage>
</organism>
<dbReference type="InterPro" id="IPR010357">
    <property type="entry name" value="TXNDC17_dom"/>
</dbReference>
<name>A0A0A9WI10_LYGHE</name>
<gene>
    <name evidence="3" type="primary">TXNDC17_0</name>
    <name evidence="3" type="ORF">CM83_100444</name>
</gene>
<reference evidence="3" key="1">
    <citation type="journal article" date="2014" name="PLoS ONE">
        <title>Transcriptome-Based Identification of ABC Transporters in the Western Tarnished Plant Bug Lygus hesperus.</title>
        <authorList>
            <person name="Hull J.J."/>
            <person name="Chaney K."/>
            <person name="Geib S.M."/>
            <person name="Fabrick J.A."/>
            <person name="Brent C.S."/>
            <person name="Walsh D."/>
            <person name="Lavine L.C."/>
        </authorList>
    </citation>
    <scope>NUCLEOTIDE SEQUENCE</scope>
</reference>
<dbReference type="EMBL" id="GBRD01016068">
    <property type="protein sequence ID" value="JAG49758.1"/>
    <property type="molecule type" value="Transcribed_RNA"/>
</dbReference>
<dbReference type="GO" id="GO:0047134">
    <property type="term" value="F:protein-disulfide reductase [NAD(P)H] activity"/>
    <property type="evidence" value="ECO:0007669"/>
    <property type="project" value="InterPro"/>
</dbReference>
<evidence type="ECO:0000313" key="4">
    <source>
        <dbReference type="EMBL" id="JAG49758.1"/>
    </source>
</evidence>